<keyword evidence="2" id="KW-1185">Reference proteome</keyword>
<name>A0AA38RZK0_9PEZI</name>
<dbReference type="Proteomes" id="UP001174691">
    <property type="component" value="Unassembled WGS sequence"/>
</dbReference>
<protein>
    <submittedName>
        <fullName evidence="1">Uncharacterized protein</fullName>
    </submittedName>
</protein>
<gene>
    <name evidence="1" type="ORF">NKR19_g5130</name>
</gene>
<comment type="caution">
    <text evidence="1">The sequence shown here is derived from an EMBL/GenBank/DDBJ whole genome shotgun (WGS) entry which is preliminary data.</text>
</comment>
<proteinExistence type="predicted"/>
<dbReference type="AlphaFoldDB" id="A0AA38RZK0"/>
<reference evidence="1" key="1">
    <citation type="submission" date="2022-07" db="EMBL/GenBank/DDBJ databases">
        <title>Fungi with potential for degradation of polypropylene.</title>
        <authorList>
            <person name="Gostincar C."/>
        </authorList>
    </citation>
    <scope>NUCLEOTIDE SEQUENCE</scope>
    <source>
        <strain evidence="1">EXF-13287</strain>
    </source>
</reference>
<dbReference type="EMBL" id="JANBVN010000068">
    <property type="protein sequence ID" value="KAJ9150967.1"/>
    <property type="molecule type" value="Genomic_DNA"/>
</dbReference>
<accession>A0AA38RZK0</accession>
<evidence type="ECO:0000313" key="1">
    <source>
        <dbReference type="EMBL" id="KAJ9150967.1"/>
    </source>
</evidence>
<organism evidence="1 2">
    <name type="scientific">Coniochaeta hoffmannii</name>
    <dbReference type="NCBI Taxonomy" id="91930"/>
    <lineage>
        <taxon>Eukaryota</taxon>
        <taxon>Fungi</taxon>
        <taxon>Dikarya</taxon>
        <taxon>Ascomycota</taxon>
        <taxon>Pezizomycotina</taxon>
        <taxon>Sordariomycetes</taxon>
        <taxon>Sordariomycetidae</taxon>
        <taxon>Coniochaetales</taxon>
        <taxon>Coniochaetaceae</taxon>
        <taxon>Coniochaeta</taxon>
    </lineage>
</organism>
<evidence type="ECO:0000313" key="2">
    <source>
        <dbReference type="Proteomes" id="UP001174691"/>
    </source>
</evidence>
<sequence length="383" mass="42633">MAAPGATQSTDPAGDVVIPATAYIRKNQYSEMKSLANPADTKLMSRDTVMTRIMAALPKSIAFRFITGVKEPQEVLDKYSQEVWDEINGHLDIETFFKFRQTSLTAFEITAAQPAFRRVSEKAANTLAAVIRTGMWKHLSFWQIEHALCNPKCEICGKVGHLLYMPTATRVCEHCLHAHDDFATITLASFSKKGGVTKQMMERSAPFPIVKGSYRTQWTGSKMPIDLVKLLTVARAFNIDPNTDFGHGYAGLNAAQQLHARNMATAPLPIYNRVTQEVLQVLNCKGCALRYSHAVENMKGLSFATFALRPAKSPVVTVTRRELGQRKGDACRNYLRHEFLEHVRHCEMAQVLLRASDGGTFSTSQFDTEYVKNGGESLHETGL</sequence>